<proteinExistence type="predicted"/>
<dbReference type="Pfam" id="PF04326">
    <property type="entry name" value="SLFN_AlbA_2"/>
    <property type="match status" value="1"/>
</dbReference>
<accession>A0AAP3AHT3</accession>
<dbReference type="Proteomes" id="UP001205867">
    <property type="component" value="Unassembled WGS sequence"/>
</dbReference>
<feature type="domain" description="Schlafen AlbA-2" evidence="1">
    <location>
        <begin position="49"/>
        <end position="171"/>
    </location>
</feature>
<sequence length="448" mass="49813">MWTRIHARLGLTDPELKPEHIEAAVRENLKEEEELDWKVQLPLPDGLKGADREAKARELAKDVAAMANGDGGVIVYGVQEKRSNTPMAIVSIGEVSEVQELQIRRAILAHTYPPVSGVQFEHVIWDDGRQVLALHVPASPEAPHLIRPPKDKSDQGWFQAPWRNGSHTANMTERQIEEAYRRREQRRREQRASVSERFHDFVVAVGADPELGSKARTVNGTTIMGPPPIWMTAVAVPLQPRVDPRRLSPIGATRFLDAVKARRPEQSFDGLSALKTSTYSELRRGLGLYHHTYLPRPDYPQGARLEVHGDGGLGLGVTRDGRFGRDDLTPEFVAAEDAETLAWDLTAMLVRTVEAGNVSGDFLVKFGPSRPPEGIRRRSWMGSMYAPVSDDDRLRGLKAVSGTAVATHGRRELVRSVWELLEDFLSQRGTLPSITADQFATALALEVH</sequence>
<name>A0AAP3AHT3_MICLU</name>
<evidence type="ECO:0000259" key="1">
    <source>
        <dbReference type="Pfam" id="PF04326"/>
    </source>
</evidence>
<organism evidence="2 3">
    <name type="scientific">Micrococcus luteus</name>
    <name type="common">Micrococcus lysodeikticus</name>
    <dbReference type="NCBI Taxonomy" id="1270"/>
    <lineage>
        <taxon>Bacteria</taxon>
        <taxon>Bacillati</taxon>
        <taxon>Actinomycetota</taxon>
        <taxon>Actinomycetes</taxon>
        <taxon>Micrococcales</taxon>
        <taxon>Micrococcaceae</taxon>
        <taxon>Micrococcus</taxon>
    </lineage>
</organism>
<dbReference type="InterPro" id="IPR007421">
    <property type="entry name" value="Schlafen_AlbA_2_dom"/>
</dbReference>
<protein>
    <submittedName>
        <fullName evidence="2">ATP-binding protein</fullName>
    </submittedName>
</protein>
<dbReference type="GO" id="GO:0005524">
    <property type="term" value="F:ATP binding"/>
    <property type="evidence" value="ECO:0007669"/>
    <property type="project" value="UniProtKB-KW"/>
</dbReference>
<evidence type="ECO:0000313" key="2">
    <source>
        <dbReference type="EMBL" id="MCV7629445.1"/>
    </source>
</evidence>
<comment type="caution">
    <text evidence="2">The sequence shown here is derived from an EMBL/GenBank/DDBJ whole genome shotgun (WGS) entry which is preliminary data.</text>
</comment>
<dbReference type="EMBL" id="JALXKZ020000022">
    <property type="protein sequence ID" value="MCV7629445.1"/>
    <property type="molecule type" value="Genomic_DNA"/>
</dbReference>
<keyword evidence="2" id="KW-0067">ATP-binding</keyword>
<dbReference type="AlphaFoldDB" id="A0AAP3AHT3"/>
<reference evidence="2" key="1">
    <citation type="submission" date="2023-06" db="EMBL/GenBank/DDBJ databases">
        <title>lsaBGC provides a comprehensive framework for evolutionary analysis of biosynthetic gene clusters within focal taxa.</title>
        <authorList>
            <person name="Salamzade R."/>
            <person name="Sandstrom S."/>
            <person name="Kalan L.R."/>
        </authorList>
    </citation>
    <scope>NUCLEOTIDE SEQUENCE</scope>
    <source>
        <strain evidence="2">P3-SID899</strain>
    </source>
</reference>
<dbReference type="InterPro" id="IPR038461">
    <property type="entry name" value="Schlafen_AlbA_2_dom_sf"/>
</dbReference>
<dbReference type="Gene3D" id="3.30.950.30">
    <property type="entry name" value="Schlafen, AAA domain"/>
    <property type="match status" value="1"/>
</dbReference>
<keyword evidence="2" id="KW-0547">Nucleotide-binding</keyword>
<gene>
    <name evidence="2" type="ORF">M3A82_008855</name>
</gene>
<evidence type="ECO:0000313" key="3">
    <source>
        <dbReference type="Proteomes" id="UP001205867"/>
    </source>
</evidence>